<evidence type="ECO:0000256" key="1">
    <source>
        <dbReference type="SAM" id="MobiDB-lite"/>
    </source>
</evidence>
<dbReference type="InParanoid" id="A0A1J7J5A7"/>
<evidence type="ECO:0000313" key="2">
    <source>
        <dbReference type="EMBL" id="OIW24332.1"/>
    </source>
</evidence>
<dbReference type="Proteomes" id="UP000182658">
    <property type="component" value="Unassembled WGS sequence"/>
</dbReference>
<feature type="compositionally biased region" description="Basic and acidic residues" evidence="1">
    <location>
        <begin position="105"/>
        <end position="114"/>
    </location>
</feature>
<dbReference type="EMBL" id="KV875104">
    <property type="protein sequence ID" value="OIW24332.1"/>
    <property type="molecule type" value="Genomic_DNA"/>
</dbReference>
<feature type="region of interest" description="Disordered" evidence="1">
    <location>
        <begin position="27"/>
        <end position="85"/>
    </location>
</feature>
<organism evidence="2 3">
    <name type="scientific">Coniochaeta ligniaria NRRL 30616</name>
    <dbReference type="NCBI Taxonomy" id="1408157"/>
    <lineage>
        <taxon>Eukaryota</taxon>
        <taxon>Fungi</taxon>
        <taxon>Dikarya</taxon>
        <taxon>Ascomycota</taxon>
        <taxon>Pezizomycotina</taxon>
        <taxon>Sordariomycetes</taxon>
        <taxon>Sordariomycetidae</taxon>
        <taxon>Coniochaetales</taxon>
        <taxon>Coniochaetaceae</taxon>
        <taxon>Coniochaeta</taxon>
    </lineage>
</organism>
<reference evidence="2 3" key="1">
    <citation type="submission" date="2016-10" db="EMBL/GenBank/DDBJ databases">
        <title>Draft genome sequence of Coniochaeta ligniaria NRRL30616, a lignocellulolytic fungus for bioabatement of inhibitors in plant biomass hydrolysates.</title>
        <authorList>
            <consortium name="DOE Joint Genome Institute"/>
            <person name="Jimenez D.J."/>
            <person name="Hector R.E."/>
            <person name="Riley R."/>
            <person name="Sun H."/>
            <person name="Grigoriev I.V."/>
            <person name="Van Elsas J.D."/>
            <person name="Nichols N.N."/>
        </authorList>
    </citation>
    <scope>NUCLEOTIDE SEQUENCE [LARGE SCALE GENOMIC DNA]</scope>
    <source>
        <strain evidence="2 3">NRRL 30616</strain>
    </source>
</reference>
<gene>
    <name evidence="2" type="ORF">CONLIGDRAFT_108662</name>
</gene>
<feature type="compositionally biased region" description="Polar residues" evidence="1">
    <location>
        <begin position="115"/>
        <end position="127"/>
    </location>
</feature>
<accession>A0A1J7J5A7</accession>
<dbReference type="AlphaFoldDB" id="A0A1J7J5A7"/>
<protein>
    <submittedName>
        <fullName evidence="2">Uncharacterized protein</fullName>
    </submittedName>
</protein>
<evidence type="ECO:0000313" key="3">
    <source>
        <dbReference type="Proteomes" id="UP000182658"/>
    </source>
</evidence>
<feature type="compositionally biased region" description="Polar residues" evidence="1">
    <location>
        <begin position="68"/>
        <end position="77"/>
    </location>
</feature>
<feature type="region of interest" description="Disordered" evidence="1">
    <location>
        <begin position="105"/>
        <end position="127"/>
    </location>
</feature>
<keyword evidence="3" id="KW-1185">Reference proteome</keyword>
<sequence>MTLGDNPVSLQCRSVLGNTHQIRPNVQSQHVRKDTPFHTPRPKVQASHSTPPVTRRKDHCFSARHLGSTGSTINHTTRPADPGHEQPSLLTAKEVHRHARLNDQHSHLAREKQGRCSQSGNNPINRHVSNTRLRSVRHKGTQDLEVCALPLCCAWVCCLQRNTGLARCATASRSCRTWLCLFEKKS</sequence>
<proteinExistence type="predicted"/>
<name>A0A1J7J5A7_9PEZI</name>